<feature type="region of interest" description="Disordered" evidence="2">
    <location>
        <begin position="1"/>
        <end position="278"/>
    </location>
</feature>
<dbReference type="Gene3D" id="3.10.350.10">
    <property type="entry name" value="LysM domain"/>
    <property type="match status" value="1"/>
</dbReference>
<keyword evidence="3" id="KW-0812">Transmembrane</keyword>
<reference evidence="5" key="1">
    <citation type="submission" date="2012-03" db="EMBL/GenBank/DDBJ databases">
        <title>Functional metagenomics reveals considerable lignocellulase gene clusters in the gut microbiome of a wood-feeding higher termite.</title>
        <authorList>
            <person name="Liu N."/>
        </authorList>
    </citation>
    <scope>NUCLEOTIDE SEQUENCE</scope>
</reference>
<feature type="compositionally biased region" description="Pro residues" evidence="2">
    <location>
        <begin position="376"/>
        <end position="396"/>
    </location>
</feature>
<dbReference type="CDD" id="cd00118">
    <property type="entry name" value="LysM"/>
    <property type="match status" value="1"/>
</dbReference>
<feature type="domain" description="LysM" evidence="4">
    <location>
        <begin position="397"/>
        <end position="444"/>
    </location>
</feature>
<organism evidence="5">
    <name type="scientific">uncultured bacterium contig00081</name>
    <dbReference type="NCBI Taxonomy" id="1181557"/>
    <lineage>
        <taxon>Bacteria</taxon>
        <taxon>environmental samples</taxon>
    </lineage>
</organism>
<dbReference type="SUPFAM" id="SSF54106">
    <property type="entry name" value="LysM domain"/>
    <property type="match status" value="1"/>
</dbReference>
<feature type="region of interest" description="Disordered" evidence="2">
    <location>
        <begin position="360"/>
        <end position="404"/>
    </location>
</feature>
<feature type="compositionally biased region" description="Basic and acidic residues" evidence="2">
    <location>
        <begin position="126"/>
        <end position="150"/>
    </location>
</feature>
<feature type="compositionally biased region" description="Basic and acidic residues" evidence="2">
    <location>
        <begin position="237"/>
        <end position="247"/>
    </location>
</feature>
<evidence type="ECO:0000256" key="2">
    <source>
        <dbReference type="SAM" id="MobiDB-lite"/>
    </source>
</evidence>
<evidence type="ECO:0000313" key="5">
    <source>
        <dbReference type="EMBL" id="AGS53193.1"/>
    </source>
</evidence>
<dbReference type="EMBL" id="JQ844224">
    <property type="protein sequence ID" value="AGS53193.1"/>
    <property type="molecule type" value="Genomic_DNA"/>
</dbReference>
<feature type="transmembrane region" description="Helical" evidence="3">
    <location>
        <begin position="286"/>
        <end position="306"/>
    </location>
</feature>
<accession>A0A806K141</accession>
<keyword evidence="3" id="KW-0472">Membrane</keyword>
<keyword evidence="1" id="KW-0175">Coiled coil</keyword>
<dbReference type="SMART" id="SM00257">
    <property type="entry name" value="LysM"/>
    <property type="match status" value="1"/>
</dbReference>
<name>A0A806K141_9BACT</name>
<feature type="coiled-coil region" evidence="1">
    <location>
        <begin position="323"/>
        <end position="350"/>
    </location>
</feature>
<evidence type="ECO:0000256" key="1">
    <source>
        <dbReference type="SAM" id="Coils"/>
    </source>
</evidence>
<feature type="compositionally biased region" description="Basic and acidic residues" evidence="2">
    <location>
        <begin position="158"/>
        <end position="208"/>
    </location>
</feature>
<protein>
    <recommendedName>
        <fullName evidence="4">LysM domain-containing protein</fullName>
    </recommendedName>
</protein>
<dbReference type="Pfam" id="PF01476">
    <property type="entry name" value="LysM"/>
    <property type="match status" value="1"/>
</dbReference>
<evidence type="ECO:0000256" key="3">
    <source>
        <dbReference type="SAM" id="Phobius"/>
    </source>
</evidence>
<keyword evidence="3" id="KW-1133">Transmembrane helix</keyword>
<dbReference type="InterPro" id="IPR018392">
    <property type="entry name" value="LysM"/>
</dbReference>
<proteinExistence type="predicted"/>
<dbReference type="AlphaFoldDB" id="A0A806K141"/>
<sequence>MKEENNSKAARIKKGDTLDYYNDSIPKKAVESLFDKDDKKRPEDPFVKGYDPDSNQDSDYDPDNPGNPDYDYDNDYPDKDAAIQEKPAFKPKSAPYPDPDEDPDDPLTIYSKSQKQHRNDYDDDEPRYTRLEALRRHTGDTGDPYDDTRRSRPNTGEIPRRPQTDQPRRSDPDSLTKRNTADYPRRPLSPDDQPRRDHTRRAPTDDIPKGINSTDISRRPSADDRPTRPRPGIGADPQRRQKPDDRAPANPARRPRHQNPQTKEATSRLFDNDESENESPIPLRTIITAASAVAILILIVVLMVRINSLNSELVKTHGDQDKYEKATKDLELAKIENDNLKTQIDQITADLQLYKAFYDANAPSDDDPNGAAGTPAPNPTTPPDPIATPDPPPPQPTTYTVVSGDTLGKISTKFYGDDRDGVRRIKEANNLTSDVIRVGQSLNIP</sequence>
<feature type="compositionally biased region" description="Basic and acidic residues" evidence="2">
    <location>
        <begin position="25"/>
        <end position="46"/>
    </location>
</feature>
<dbReference type="PROSITE" id="PS51782">
    <property type="entry name" value="LYSM"/>
    <property type="match status" value="1"/>
</dbReference>
<feature type="compositionally biased region" description="Basic and acidic residues" evidence="2">
    <location>
        <begin position="216"/>
        <end position="227"/>
    </location>
</feature>
<evidence type="ECO:0000259" key="4">
    <source>
        <dbReference type="PROSITE" id="PS51782"/>
    </source>
</evidence>
<dbReference type="InterPro" id="IPR036779">
    <property type="entry name" value="LysM_dom_sf"/>
</dbReference>